<dbReference type="Pfam" id="PF01266">
    <property type="entry name" value="DAO"/>
    <property type="match status" value="1"/>
</dbReference>
<dbReference type="GO" id="GO:0016491">
    <property type="term" value="F:oxidoreductase activity"/>
    <property type="evidence" value="ECO:0007669"/>
    <property type="project" value="UniProtKB-KW"/>
</dbReference>
<dbReference type="EMBL" id="DTMF01000288">
    <property type="protein sequence ID" value="HGF35057.1"/>
    <property type="molecule type" value="Genomic_DNA"/>
</dbReference>
<dbReference type="InterPro" id="IPR006076">
    <property type="entry name" value="FAD-dep_OxRdtase"/>
</dbReference>
<keyword evidence="2" id="KW-0472">Membrane</keyword>
<dbReference type="GO" id="GO:0005737">
    <property type="term" value="C:cytoplasm"/>
    <property type="evidence" value="ECO:0007669"/>
    <property type="project" value="TreeGrafter"/>
</dbReference>
<gene>
    <name evidence="4" type="ORF">ENW96_11865</name>
</gene>
<comment type="caution">
    <text evidence="4">The sequence shown here is derived from an EMBL/GenBank/DDBJ whole genome shotgun (WGS) entry which is preliminary data.</text>
</comment>
<dbReference type="PANTHER" id="PTHR13847">
    <property type="entry name" value="SARCOSINE DEHYDROGENASE-RELATED"/>
    <property type="match status" value="1"/>
</dbReference>
<dbReference type="SUPFAM" id="SSF51905">
    <property type="entry name" value="FAD/NAD(P)-binding domain"/>
    <property type="match status" value="1"/>
</dbReference>
<protein>
    <submittedName>
        <fullName evidence="4">FAD-binding oxidoreductase</fullName>
    </submittedName>
</protein>
<dbReference type="Gene3D" id="3.30.9.10">
    <property type="entry name" value="D-Amino Acid Oxidase, subunit A, domain 2"/>
    <property type="match status" value="1"/>
</dbReference>
<organism evidence="4">
    <name type="scientific">Desulfobacca acetoxidans</name>
    <dbReference type="NCBI Taxonomy" id="60893"/>
    <lineage>
        <taxon>Bacteria</taxon>
        <taxon>Pseudomonadati</taxon>
        <taxon>Thermodesulfobacteriota</taxon>
        <taxon>Desulfobaccia</taxon>
        <taxon>Desulfobaccales</taxon>
        <taxon>Desulfobaccaceae</taxon>
        <taxon>Desulfobacca</taxon>
    </lineage>
</organism>
<name>A0A7C3UZ96_9BACT</name>
<feature type="domain" description="FAD dependent oxidoreductase" evidence="3">
    <location>
        <begin position="29"/>
        <end position="384"/>
    </location>
</feature>
<keyword evidence="2" id="KW-0812">Transmembrane</keyword>
<dbReference type="AlphaFoldDB" id="A0A7C3UZ96"/>
<keyword evidence="2" id="KW-1133">Transmembrane helix</keyword>
<sequence length="420" mass="45490">MAGAHRNAYLSYKKLRLERVGAMIPGFQVIIVGAGILGLASAYHILQREPALELLVVDKKSGPGEGDTARSAAAFRDMFSSPVNRALSQGSIAFYDRIEGERGGIGLKKIGYLWLATARQAEERRAVLTSMARAGVRFKALEIRELSARLPDLRTVDLHQGILGLNCGILEPLKLIKFYEQEILRMGAQVRYRVEVSGFTLNSQALVSGIRTREAEISARTVIVAAGAWTGRLLAGVGIEVPITPRKRQLFSIPAREGPLHGLLTTSGFNEHSLLPFTILPGAAYLRPAPASFILGFANPDQPPGLEEPATGDRGFYDMSIRPQVERYFPVFQGQVPTQAWAGHYDDHLRDSTPFVEYLGGALVVAGSSGSGVMKADSLGRIAAGRLLGQESVPLGHGGWFKVADLGLQQRAVPPEEFVI</sequence>
<evidence type="ECO:0000256" key="1">
    <source>
        <dbReference type="ARBA" id="ARBA00023002"/>
    </source>
</evidence>
<proteinExistence type="predicted"/>
<reference evidence="4" key="1">
    <citation type="journal article" date="2020" name="mSystems">
        <title>Genome- and Community-Level Interaction Insights into Carbon Utilization and Element Cycling Functions of Hydrothermarchaeota in Hydrothermal Sediment.</title>
        <authorList>
            <person name="Zhou Z."/>
            <person name="Liu Y."/>
            <person name="Xu W."/>
            <person name="Pan J."/>
            <person name="Luo Z.H."/>
            <person name="Li M."/>
        </authorList>
    </citation>
    <scope>NUCLEOTIDE SEQUENCE [LARGE SCALE GENOMIC DNA]</scope>
    <source>
        <strain evidence="4">SpSt-897</strain>
    </source>
</reference>
<keyword evidence="1" id="KW-0560">Oxidoreductase</keyword>
<dbReference type="Gene3D" id="3.50.50.60">
    <property type="entry name" value="FAD/NAD(P)-binding domain"/>
    <property type="match status" value="1"/>
</dbReference>
<evidence type="ECO:0000313" key="4">
    <source>
        <dbReference type="EMBL" id="HGF35057.1"/>
    </source>
</evidence>
<feature type="transmembrane region" description="Helical" evidence="2">
    <location>
        <begin position="20"/>
        <end position="46"/>
    </location>
</feature>
<dbReference type="PANTHER" id="PTHR13847:SF287">
    <property type="entry name" value="FAD-DEPENDENT OXIDOREDUCTASE DOMAIN-CONTAINING PROTEIN 1"/>
    <property type="match status" value="1"/>
</dbReference>
<evidence type="ECO:0000256" key="2">
    <source>
        <dbReference type="SAM" id="Phobius"/>
    </source>
</evidence>
<dbReference type="InterPro" id="IPR036188">
    <property type="entry name" value="FAD/NAD-bd_sf"/>
</dbReference>
<accession>A0A7C3UZ96</accession>
<evidence type="ECO:0000259" key="3">
    <source>
        <dbReference type="Pfam" id="PF01266"/>
    </source>
</evidence>